<protein>
    <submittedName>
        <fullName evidence="1">BrnT family toxin</fullName>
    </submittedName>
</protein>
<dbReference type="Proteomes" id="UP000320160">
    <property type="component" value="Unassembled WGS sequence"/>
</dbReference>
<comment type="caution">
    <text evidence="1">The sequence shown here is derived from an EMBL/GenBank/DDBJ whole genome shotgun (WGS) entry which is preliminary data.</text>
</comment>
<accession>A0A553WKT2</accession>
<dbReference type="Pfam" id="PF04365">
    <property type="entry name" value="BrnT_toxin"/>
    <property type="match status" value="1"/>
</dbReference>
<keyword evidence="2" id="KW-1185">Reference proteome</keyword>
<dbReference type="OrthoDB" id="9798158at2"/>
<organism evidence="1 2">
    <name type="scientific">Sphingorhabdus contaminans</name>
    <dbReference type="NCBI Taxonomy" id="1343899"/>
    <lineage>
        <taxon>Bacteria</taxon>
        <taxon>Pseudomonadati</taxon>
        <taxon>Pseudomonadota</taxon>
        <taxon>Alphaproteobacteria</taxon>
        <taxon>Sphingomonadales</taxon>
        <taxon>Sphingomonadaceae</taxon>
        <taxon>Sphingorhabdus</taxon>
    </lineage>
</organism>
<dbReference type="AlphaFoldDB" id="A0A553WKT2"/>
<name>A0A553WKT2_9SPHN</name>
<evidence type="ECO:0000313" key="1">
    <source>
        <dbReference type="EMBL" id="TSB05276.1"/>
    </source>
</evidence>
<dbReference type="InterPro" id="IPR038573">
    <property type="entry name" value="BrnT_sf"/>
</dbReference>
<gene>
    <name evidence="1" type="ORF">FOM92_07915</name>
</gene>
<dbReference type="EMBL" id="VKKU01000001">
    <property type="protein sequence ID" value="TSB05276.1"/>
    <property type="molecule type" value="Genomic_DNA"/>
</dbReference>
<dbReference type="RefSeq" id="WP_143776192.1">
    <property type="nucleotide sequence ID" value="NZ_VKKU01000001.1"/>
</dbReference>
<dbReference type="Gene3D" id="3.10.450.530">
    <property type="entry name" value="Ribonuclease toxin, BrnT, of type II toxin-antitoxin system"/>
    <property type="match status" value="1"/>
</dbReference>
<proteinExistence type="predicted"/>
<evidence type="ECO:0000313" key="2">
    <source>
        <dbReference type="Proteomes" id="UP000320160"/>
    </source>
</evidence>
<reference evidence="1 2" key="1">
    <citation type="submission" date="2019-07" db="EMBL/GenBank/DDBJ databases">
        <authorList>
            <person name="Park M."/>
        </authorList>
    </citation>
    <scope>NUCLEOTIDE SEQUENCE [LARGE SCALE GENOMIC DNA]</scope>
    <source>
        <strain evidence="1 2">KCTC32445</strain>
    </source>
</reference>
<sequence length="93" mass="10886">MKITFDQLKREITLAERGFDFTTDAALVFAGITITLTDERFEYVEERFQTYGLLNDWMVMVVWTARGDARHVISMRKCNDREQAKFGEQLGRS</sequence>
<dbReference type="InterPro" id="IPR007460">
    <property type="entry name" value="BrnT_toxin"/>
</dbReference>